<dbReference type="EMBL" id="VFOQ01000001">
    <property type="protein sequence ID" value="TQL60678.1"/>
    <property type="molecule type" value="Genomic_DNA"/>
</dbReference>
<reference evidence="5 6" key="1">
    <citation type="submission" date="2019-06" db="EMBL/GenBank/DDBJ databases">
        <title>Sequencing the genomes of 1000 actinobacteria strains.</title>
        <authorList>
            <person name="Klenk H.-P."/>
        </authorList>
    </citation>
    <scope>NUCLEOTIDE SEQUENCE [LARGE SCALE GENOMIC DNA]</scope>
    <source>
        <strain evidence="5 6">DSM 18082</strain>
    </source>
</reference>
<dbReference type="CDD" id="cd06279">
    <property type="entry name" value="PBP1_LacI-like"/>
    <property type="match status" value="1"/>
</dbReference>
<keyword evidence="1" id="KW-0805">Transcription regulation</keyword>
<keyword evidence="2" id="KW-0238">DNA-binding</keyword>
<dbReference type="Gene3D" id="3.40.50.2300">
    <property type="match status" value="2"/>
</dbReference>
<gene>
    <name evidence="5" type="ORF">FB474_2074</name>
</gene>
<proteinExistence type="predicted"/>
<dbReference type="Pfam" id="PF00356">
    <property type="entry name" value="LacI"/>
    <property type="match status" value="1"/>
</dbReference>
<dbReference type="PANTHER" id="PTHR30146">
    <property type="entry name" value="LACI-RELATED TRANSCRIPTIONAL REPRESSOR"/>
    <property type="match status" value="1"/>
</dbReference>
<dbReference type="InterPro" id="IPR028082">
    <property type="entry name" value="Peripla_BP_I"/>
</dbReference>
<dbReference type="PANTHER" id="PTHR30146:SF138">
    <property type="entry name" value="TRANSCRIPTIONAL REGULATORY PROTEIN"/>
    <property type="match status" value="1"/>
</dbReference>
<sequence length="354" mass="37117">MTLQTIADQVGVSRMTVSNAFSRPDQLSASLRERILETARELGYVGPDPSARALARGSTGAVGVLLTDALQYAFADEVAMAFLGAIASELAPTGLALTLLTSSETSGRVPARDVAMDGALVYSCDPTTPAVEWLRKRGLPLVFVDQVQAPGVPSVNVDDRGGARAAAQHLVNLGHRRIGIVSAAVGGSFGLDPDPLASPLAHPVRQRLLGWLEALRAAGIEPPVVKVPDSGHDDYLAGARLLLALPERPTAILCFSDVVAAAVVHAAEDAGLRVPEDLSVVGFDDSPMAARMRPALTTVRQDFAAKGKVAAAELTGALAAPRSEVRRRARHHVLPTELVVRASTAPPRRDQEGS</sequence>
<dbReference type="Gene3D" id="1.10.260.40">
    <property type="entry name" value="lambda repressor-like DNA-binding domains"/>
    <property type="match status" value="1"/>
</dbReference>
<name>A0A542ZK61_9MICO</name>
<evidence type="ECO:0000313" key="6">
    <source>
        <dbReference type="Proteomes" id="UP000319514"/>
    </source>
</evidence>
<dbReference type="InterPro" id="IPR046335">
    <property type="entry name" value="LacI/GalR-like_sensor"/>
</dbReference>
<comment type="caution">
    <text evidence="5">The sequence shown here is derived from an EMBL/GenBank/DDBJ whole genome shotgun (WGS) entry which is preliminary data.</text>
</comment>
<dbReference type="GO" id="GO:0003700">
    <property type="term" value="F:DNA-binding transcription factor activity"/>
    <property type="evidence" value="ECO:0007669"/>
    <property type="project" value="TreeGrafter"/>
</dbReference>
<dbReference type="InterPro" id="IPR010982">
    <property type="entry name" value="Lambda_DNA-bd_dom_sf"/>
</dbReference>
<dbReference type="InterPro" id="IPR000843">
    <property type="entry name" value="HTH_LacI"/>
</dbReference>
<feature type="domain" description="HTH lacI-type" evidence="4">
    <location>
        <begin position="1"/>
        <end position="56"/>
    </location>
</feature>
<evidence type="ECO:0000256" key="3">
    <source>
        <dbReference type="ARBA" id="ARBA00023163"/>
    </source>
</evidence>
<protein>
    <submittedName>
        <fullName evidence="5">LacI family transcriptional regulator</fullName>
    </submittedName>
</protein>
<dbReference type="Proteomes" id="UP000319514">
    <property type="component" value="Unassembled WGS sequence"/>
</dbReference>
<dbReference type="SUPFAM" id="SSF47413">
    <property type="entry name" value="lambda repressor-like DNA-binding domains"/>
    <property type="match status" value="1"/>
</dbReference>
<dbReference type="Pfam" id="PF13377">
    <property type="entry name" value="Peripla_BP_3"/>
    <property type="match status" value="1"/>
</dbReference>
<dbReference type="GO" id="GO:0000976">
    <property type="term" value="F:transcription cis-regulatory region binding"/>
    <property type="evidence" value="ECO:0007669"/>
    <property type="project" value="TreeGrafter"/>
</dbReference>
<dbReference type="SMART" id="SM00354">
    <property type="entry name" value="HTH_LACI"/>
    <property type="match status" value="1"/>
</dbReference>
<evidence type="ECO:0000313" key="5">
    <source>
        <dbReference type="EMBL" id="TQL60678.1"/>
    </source>
</evidence>
<evidence type="ECO:0000256" key="2">
    <source>
        <dbReference type="ARBA" id="ARBA00023125"/>
    </source>
</evidence>
<accession>A0A542ZK61</accession>
<keyword evidence="3" id="KW-0804">Transcription</keyword>
<organism evidence="5 6">
    <name type="scientific">Oryzihumus leptocrescens</name>
    <dbReference type="NCBI Taxonomy" id="297536"/>
    <lineage>
        <taxon>Bacteria</taxon>
        <taxon>Bacillati</taxon>
        <taxon>Actinomycetota</taxon>
        <taxon>Actinomycetes</taxon>
        <taxon>Micrococcales</taxon>
        <taxon>Intrasporangiaceae</taxon>
        <taxon>Oryzihumus</taxon>
    </lineage>
</organism>
<dbReference type="SUPFAM" id="SSF53822">
    <property type="entry name" value="Periplasmic binding protein-like I"/>
    <property type="match status" value="1"/>
</dbReference>
<evidence type="ECO:0000256" key="1">
    <source>
        <dbReference type="ARBA" id="ARBA00023015"/>
    </source>
</evidence>
<evidence type="ECO:0000259" key="4">
    <source>
        <dbReference type="PROSITE" id="PS50932"/>
    </source>
</evidence>
<keyword evidence="6" id="KW-1185">Reference proteome</keyword>
<dbReference type="PROSITE" id="PS50932">
    <property type="entry name" value="HTH_LACI_2"/>
    <property type="match status" value="1"/>
</dbReference>
<dbReference type="CDD" id="cd01392">
    <property type="entry name" value="HTH_LacI"/>
    <property type="match status" value="1"/>
</dbReference>
<dbReference type="AlphaFoldDB" id="A0A542ZK61"/>